<dbReference type="PANTHER" id="PTHR11895:SF169">
    <property type="entry name" value="GLUTAMYL-TRNA(GLN) AMIDOTRANSFERASE"/>
    <property type="match status" value="1"/>
</dbReference>
<dbReference type="InterPro" id="IPR014085">
    <property type="entry name" value="Allophanate_hydrolase"/>
</dbReference>
<evidence type="ECO:0000313" key="3">
    <source>
        <dbReference type="EMBL" id="GEO32998.1"/>
    </source>
</evidence>
<dbReference type="InterPro" id="IPR000120">
    <property type="entry name" value="Amidase"/>
</dbReference>
<dbReference type="InterPro" id="IPR036928">
    <property type="entry name" value="AS_sf"/>
</dbReference>
<dbReference type="SUPFAM" id="SSF75304">
    <property type="entry name" value="Amidase signature (AS) enzymes"/>
    <property type="match status" value="1"/>
</dbReference>
<dbReference type="Pfam" id="PF01425">
    <property type="entry name" value="Amidase"/>
    <property type="match status" value="1"/>
</dbReference>
<proteinExistence type="predicted"/>
<dbReference type="Gene3D" id="1.20.58.1700">
    <property type="match status" value="1"/>
</dbReference>
<dbReference type="InterPro" id="IPR023631">
    <property type="entry name" value="Amidase_dom"/>
</dbReference>
<dbReference type="PANTHER" id="PTHR11895">
    <property type="entry name" value="TRANSAMIDASE"/>
    <property type="match status" value="1"/>
</dbReference>
<accession>A0A512D940</accession>
<evidence type="ECO:0000259" key="2">
    <source>
        <dbReference type="Pfam" id="PF21986"/>
    </source>
</evidence>
<name>A0A512D940_9CELL</name>
<sequence length="574" mass="58741">MTTTTPHPPAVVAAVSPTQRVLDAYRRIAAADRPEIWITLRPEAHVLADAAAVERRLAAGEDLPLAGTVLAVKDNVDVAGLPTTAGHPDFPRLPDRTATAVQRLLDAGTIVLGKTNMDQFATGLTGARSPYGVVRSAEHPDRVSGGSSAGSGAAVGLGLVDLAVATDTAGSGRVPAAFNGVVGIKSTLGLVPTDGVVPACPSYDCVTVLAPTLALATLATRLMTGRGELDPSSRTWPADVRLAAPARPRVAVPRDADLALLSPAARARFDEARSGLVAHGAVTAEVDLTPFLAGARLLYDGALVAERYAAFGEFLTAHPDGADPSVAAITRGAATVTGPDVIRDQHRLRSLRAQALAALEGFDALLVPTAPEHPTIAQVAADPLGVNARLGTYTNFVNLFDLAAVAVPAGTADGGRFGVTVVTRGFEDQVGLDIAAMLVGEPPAAVPYPTGGVPLVAFGAHLRGEPRNGQLEALGARFVREVATAPHYAMHLAADGLRPVVVRTAEGAGAALPGEEWLLSAAALGTLLTTVDAPLALGKVVLDDGREVVGFTGALTGAEPDITSPGGWRAYRHG</sequence>
<protein>
    <submittedName>
        <fullName evidence="3">Allophanate hydrolase</fullName>
    </submittedName>
</protein>
<dbReference type="NCBIfam" id="TIGR02713">
    <property type="entry name" value="allophanate_hyd"/>
    <property type="match status" value="1"/>
</dbReference>
<dbReference type="NCBIfam" id="NF006043">
    <property type="entry name" value="PRK08186.1"/>
    <property type="match status" value="1"/>
</dbReference>
<keyword evidence="4" id="KW-1185">Reference proteome</keyword>
<dbReference type="RefSeq" id="WP_146900129.1">
    <property type="nucleotide sequence ID" value="NZ_BAAARM010000001.1"/>
</dbReference>
<gene>
    <name evidence="3" type="primary">atzF</name>
    <name evidence="3" type="ORF">CAE01nite_07230</name>
</gene>
<comment type="caution">
    <text evidence="3">The sequence shown here is derived from an EMBL/GenBank/DDBJ whole genome shotgun (WGS) entry which is preliminary data.</text>
</comment>
<dbReference type="Pfam" id="PF21986">
    <property type="entry name" value="AH_C"/>
    <property type="match status" value="1"/>
</dbReference>
<organism evidence="3 4">
    <name type="scientific">Cellulomonas aerilata</name>
    <dbReference type="NCBI Taxonomy" id="515326"/>
    <lineage>
        <taxon>Bacteria</taxon>
        <taxon>Bacillati</taxon>
        <taxon>Actinomycetota</taxon>
        <taxon>Actinomycetes</taxon>
        <taxon>Micrococcales</taxon>
        <taxon>Cellulomonadaceae</taxon>
        <taxon>Cellulomonas</taxon>
    </lineage>
</organism>
<dbReference type="EMBL" id="BJYY01000002">
    <property type="protein sequence ID" value="GEO32998.1"/>
    <property type="molecule type" value="Genomic_DNA"/>
</dbReference>
<dbReference type="OrthoDB" id="182039at2"/>
<evidence type="ECO:0000313" key="4">
    <source>
        <dbReference type="Proteomes" id="UP000321181"/>
    </source>
</evidence>
<dbReference type="Proteomes" id="UP000321181">
    <property type="component" value="Unassembled WGS sequence"/>
</dbReference>
<dbReference type="GO" id="GO:0016787">
    <property type="term" value="F:hydrolase activity"/>
    <property type="evidence" value="ECO:0007669"/>
    <property type="project" value="UniProtKB-KW"/>
</dbReference>
<feature type="domain" description="Amidase" evidence="1">
    <location>
        <begin position="24"/>
        <end position="429"/>
    </location>
</feature>
<dbReference type="AlphaFoldDB" id="A0A512D940"/>
<dbReference type="Gene3D" id="3.90.1300.10">
    <property type="entry name" value="Amidase signature (AS) domain"/>
    <property type="match status" value="1"/>
</dbReference>
<dbReference type="Gene3D" id="3.10.490.10">
    <property type="entry name" value="Gamma-glutamyl cyclotransferase-like"/>
    <property type="match status" value="1"/>
</dbReference>
<dbReference type="InterPro" id="IPR053844">
    <property type="entry name" value="AH_C"/>
</dbReference>
<reference evidence="3 4" key="1">
    <citation type="submission" date="2019-07" db="EMBL/GenBank/DDBJ databases">
        <title>Whole genome shotgun sequence of Cellulomonas aerilata NBRC 106308.</title>
        <authorList>
            <person name="Hosoyama A."/>
            <person name="Uohara A."/>
            <person name="Ohji S."/>
            <person name="Ichikawa N."/>
        </authorList>
    </citation>
    <scope>NUCLEOTIDE SEQUENCE [LARGE SCALE GENOMIC DNA]</scope>
    <source>
        <strain evidence="3 4">NBRC 106308</strain>
    </source>
</reference>
<feature type="domain" description="Allophanate hydrolase C-terminal" evidence="2">
    <location>
        <begin position="454"/>
        <end position="572"/>
    </location>
</feature>
<evidence type="ECO:0000259" key="1">
    <source>
        <dbReference type="Pfam" id="PF01425"/>
    </source>
</evidence>
<keyword evidence="3" id="KW-0378">Hydrolase</keyword>